<dbReference type="Proteomes" id="UP001234602">
    <property type="component" value="Unassembled WGS sequence"/>
</dbReference>
<comment type="caution">
    <text evidence="3">The sequence shown here is derived from an EMBL/GenBank/DDBJ whole genome shotgun (WGS) entry which is preliminary data.</text>
</comment>
<evidence type="ECO:0008006" key="5">
    <source>
        <dbReference type="Google" id="ProtNLM"/>
    </source>
</evidence>
<dbReference type="RefSeq" id="WP_289319332.1">
    <property type="nucleotide sequence ID" value="NZ_JAUCEY010000008.1"/>
</dbReference>
<protein>
    <recommendedName>
        <fullName evidence="5">Sporulation protein</fullName>
    </recommendedName>
</protein>
<sequence>MKSILVFMMAFFLAALTACGQNDNAINNDSEYGDQSRDGKDFVGKGLKRMSNNDWDNETERPSDQVLNTPHQTSNNSPSMGQEIDKIREVVKSKTNYEAGTVWLNGNTIHVTVHDKGEIKTEEKRNEEKRRIQDMITRVVPQYKIDVKLKK</sequence>
<accession>A0AAW7I880</accession>
<gene>
    <name evidence="3" type="ORF">QUF89_03630</name>
</gene>
<dbReference type="AlphaFoldDB" id="A0AAW7I880"/>
<feature type="region of interest" description="Disordered" evidence="1">
    <location>
        <begin position="26"/>
        <end position="83"/>
    </location>
</feature>
<evidence type="ECO:0000313" key="3">
    <source>
        <dbReference type="EMBL" id="MDM5451321.1"/>
    </source>
</evidence>
<evidence type="ECO:0000313" key="4">
    <source>
        <dbReference type="Proteomes" id="UP001234602"/>
    </source>
</evidence>
<feature type="compositionally biased region" description="Basic and acidic residues" evidence="1">
    <location>
        <begin position="34"/>
        <end position="43"/>
    </location>
</feature>
<evidence type="ECO:0000256" key="1">
    <source>
        <dbReference type="SAM" id="MobiDB-lite"/>
    </source>
</evidence>
<dbReference type="EMBL" id="JAUCEY010000008">
    <property type="protein sequence ID" value="MDM5451321.1"/>
    <property type="molecule type" value="Genomic_DNA"/>
</dbReference>
<organism evidence="3 4">
    <name type="scientific">Peribacillus simplex</name>
    <dbReference type="NCBI Taxonomy" id="1478"/>
    <lineage>
        <taxon>Bacteria</taxon>
        <taxon>Bacillati</taxon>
        <taxon>Bacillota</taxon>
        <taxon>Bacilli</taxon>
        <taxon>Bacillales</taxon>
        <taxon>Bacillaceae</taxon>
        <taxon>Peribacillus</taxon>
    </lineage>
</organism>
<proteinExistence type="predicted"/>
<name>A0AAW7I880_9BACI</name>
<reference evidence="3" key="1">
    <citation type="submission" date="2023-06" db="EMBL/GenBank/DDBJ databases">
        <title>Comparative genomics of Bacillaceae isolates and their secondary metabolite potential.</title>
        <authorList>
            <person name="Song L."/>
            <person name="Nielsen L.J."/>
            <person name="Mohite O."/>
            <person name="Xu X."/>
            <person name="Weber T."/>
            <person name="Kovacs A.T."/>
        </authorList>
    </citation>
    <scope>NUCLEOTIDE SEQUENCE</scope>
    <source>
        <strain evidence="3">D8_B_37</strain>
    </source>
</reference>
<feature type="compositionally biased region" description="Polar residues" evidence="1">
    <location>
        <begin position="65"/>
        <end position="80"/>
    </location>
</feature>
<feature type="signal peptide" evidence="2">
    <location>
        <begin position="1"/>
        <end position="20"/>
    </location>
</feature>
<evidence type="ECO:0000256" key="2">
    <source>
        <dbReference type="SAM" id="SignalP"/>
    </source>
</evidence>
<feature type="chain" id="PRO_5044015188" description="Sporulation protein" evidence="2">
    <location>
        <begin position="21"/>
        <end position="151"/>
    </location>
</feature>
<keyword evidence="2" id="KW-0732">Signal</keyword>
<dbReference type="PROSITE" id="PS51257">
    <property type="entry name" value="PROKAR_LIPOPROTEIN"/>
    <property type="match status" value="1"/>
</dbReference>